<feature type="domain" description="Fibronectin type-III" evidence="1">
    <location>
        <begin position="88"/>
        <end position="172"/>
    </location>
</feature>
<dbReference type="InterPro" id="IPR050713">
    <property type="entry name" value="RTP_Phos/Ushers"/>
</dbReference>
<organism evidence="2 3">
    <name type="scientific">Aquarana catesbeiana</name>
    <name type="common">American bullfrog</name>
    <name type="synonym">Rana catesbeiana</name>
    <dbReference type="NCBI Taxonomy" id="8400"/>
    <lineage>
        <taxon>Eukaryota</taxon>
        <taxon>Metazoa</taxon>
        <taxon>Chordata</taxon>
        <taxon>Craniata</taxon>
        <taxon>Vertebrata</taxon>
        <taxon>Euteleostomi</taxon>
        <taxon>Amphibia</taxon>
        <taxon>Batrachia</taxon>
        <taxon>Anura</taxon>
        <taxon>Neobatrachia</taxon>
        <taxon>Ranoidea</taxon>
        <taxon>Ranidae</taxon>
        <taxon>Aquarana</taxon>
    </lineage>
</organism>
<dbReference type="InterPro" id="IPR036116">
    <property type="entry name" value="FN3_sf"/>
</dbReference>
<feature type="domain" description="Fibronectin type-III" evidence="1">
    <location>
        <begin position="3"/>
        <end position="87"/>
    </location>
</feature>
<dbReference type="SUPFAM" id="SSF49265">
    <property type="entry name" value="Fibronectin type III"/>
    <property type="match status" value="3"/>
</dbReference>
<name>A0A2G9QJB4_AQUCT</name>
<evidence type="ECO:0000313" key="3">
    <source>
        <dbReference type="Proteomes" id="UP000228934"/>
    </source>
</evidence>
<evidence type="ECO:0000313" key="2">
    <source>
        <dbReference type="EMBL" id="PIO15625.1"/>
    </source>
</evidence>
<dbReference type="PANTHER" id="PTHR46957">
    <property type="entry name" value="CYTOKINE RECEPTOR"/>
    <property type="match status" value="1"/>
</dbReference>
<protein>
    <recommendedName>
        <fullName evidence="1">Fibronectin type-III domain-containing protein</fullName>
    </recommendedName>
</protein>
<dbReference type="Gene3D" id="2.60.40.10">
    <property type="entry name" value="Immunoglobulins"/>
    <property type="match status" value="5"/>
</dbReference>
<dbReference type="Proteomes" id="UP000228934">
    <property type="component" value="Unassembled WGS sequence"/>
</dbReference>
<dbReference type="GO" id="GO:0043235">
    <property type="term" value="C:receptor complex"/>
    <property type="evidence" value="ECO:0007669"/>
    <property type="project" value="TreeGrafter"/>
</dbReference>
<dbReference type="InterPro" id="IPR013783">
    <property type="entry name" value="Ig-like_fold"/>
</dbReference>
<reference evidence="3" key="1">
    <citation type="journal article" date="2017" name="Nat. Commun.">
        <title>The North American bullfrog draft genome provides insight into hormonal regulation of long noncoding RNA.</title>
        <authorList>
            <person name="Hammond S.A."/>
            <person name="Warren R.L."/>
            <person name="Vandervalk B.P."/>
            <person name="Kucuk E."/>
            <person name="Khan H."/>
            <person name="Gibb E.A."/>
            <person name="Pandoh P."/>
            <person name="Kirk H."/>
            <person name="Zhao Y."/>
            <person name="Jones M."/>
            <person name="Mungall A.J."/>
            <person name="Coope R."/>
            <person name="Pleasance S."/>
            <person name="Moore R.A."/>
            <person name="Holt R.A."/>
            <person name="Round J.M."/>
            <person name="Ohora S."/>
            <person name="Walle B.V."/>
            <person name="Veldhoen N."/>
            <person name="Helbing C.C."/>
            <person name="Birol I."/>
        </authorList>
    </citation>
    <scope>NUCLEOTIDE SEQUENCE [LARGE SCALE GENOMIC DNA]</scope>
</reference>
<feature type="domain" description="Fibronectin type-III" evidence="1">
    <location>
        <begin position="257"/>
        <end position="342"/>
    </location>
</feature>
<accession>A0A2G9QJB4</accession>
<keyword evidence="3" id="KW-1185">Reference proteome</keyword>
<dbReference type="EMBL" id="KV982372">
    <property type="protein sequence ID" value="PIO15625.1"/>
    <property type="molecule type" value="Genomic_DNA"/>
</dbReference>
<dbReference type="CDD" id="cd00063">
    <property type="entry name" value="FN3"/>
    <property type="match status" value="5"/>
</dbReference>
<dbReference type="InterPro" id="IPR003961">
    <property type="entry name" value="FN3_dom"/>
</dbReference>
<evidence type="ECO:0000259" key="1">
    <source>
        <dbReference type="PROSITE" id="PS50853"/>
    </source>
</evidence>
<dbReference type="Pfam" id="PF00041">
    <property type="entry name" value="fn3"/>
    <property type="match status" value="5"/>
</dbReference>
<feature type="non-terminal residue" evidence="2">
    <location>
        <position position="1"/>
    </location>
</feature>
<dbReference type="PROSITE" id="PS50853">
    <property type="entry name" value="FN3"/>
    <property type="match status" value="5"/>
</dbReference>
<dbReference type="OrthoDB" id="10253954at2759"/>
<dbReference type="SMART" id="SM00060">
    <property type="entry name" value="FN3"/>
    <property type="match status" value="5"/>
</dbReference>
<dbReference type="AlphaFoldDB" id="A0A2G9QJB4"/>
<feature type="domain" description="Fibronectin type-III" evidence="1">
    <location>
        <begin position="173"/>
        <end position="256"/>
    </location>
</feature>
<feature type="non-terminal residue" evidence="2">
    <location>
        <position position="429"/>
    </location>
</feature>
<feature type="domain" description="Fibronectin type-III" evidence="1">
    <location>
        <begin position="343"/>
        <end position="429"/>
    </location>
</feature>
<proteinExistence type="predicted"/>
<gene>
    <name evidence="2" type="ORF">AB205_0216700</name>
</gene>
<sequence>PEIVKNLTTGNITTTSISLSWEKPDGNASVYFIQILGEPTFNRNVTTTSDTIEGLTPGNYYTFLVAAVVGDNVQGKIRNVSAYTYPDVIKNLTTGNINTASISLSWGKPDGNVSSYFIQILGEPTFSKNVTTTSDTIEGLTPGNYYTFLVYALVDNINGAISKISKYTIPEVVKNLTAGNITTTSISLSWEKPDGNASSYFIQILGEPTFNKTVTTTSATIENLIPGNYYTFLVASVVDDNIQGEYRTVSAFAYPDVVKNPKTGNITTTSISLSWENPDGNVSSYFIQILGEPTFNTTVTTTSHTFDGLTPGNYYTFWVSALVDTNNLQGEGVYTSANTGPAPVANMKASKVDNRTIYVSWQHPEGNTSYYQIELLGDPPQNLTAATESVTIYNLTSGNQYTVRVTAVTGGDLLGDSNDIAVLDKIDRR</sequence>
<dbReference type="PANTHER" id="PTHR46957:SF10">
    <property type="entry name" value="PROTEIN TYROSINE PHOSPHATASE, RECEPTOR TYPE, H"/>
    <property type="match status" value="1"/>
</dbReference>